<dbReference type="InterPro" id="IPR039055">
    <property type="entry name" value="MCU_fam"/>
</dbReference>
<evidence type="ECO:0000259" key="16">
    <source>
        <dbReference type="Pfam" id="PF04678"/>
    </source>
</evidence>
<keyword evidence="3 15" id="KW-0813">Transport</keyword>
<evidence type="ECO:0000256" key="1">
    <source>
        <dbReference type="ARBA" id="ARBA00004448"/>
    </source>
</evidence>
<evidence type="ECO:0000256" key="2">
    <source>
        <dbReference type="ARBA" id="ARBA00005653"/>
    </source>
</evidence>
<evidence type="ECO:0000256" key="13">
    <source>
        <dbReference type="ARBA" id="ARBA00023303"/>
    </source>
</evidence>
<dbReference type="PANTHER" id="PTHR13462:SF10">
    <property type="entry name" value="CALCIUM UNIPORTER PROTEIN, MITOCHONDRIAL"/>
    <property type="match status" value="1"/>
</dbReference>
<evidence type="ECO:0000256" key="5">
    <source>
        <dbReference type="ARBA" id="ARBA00022673"/>
    </source>
</evidence>
<evidence type="ECO:0000256" key="12">
    <source>
        <dbReference type="ARBA" id="ARBA00023136"/>
    </source>
</evidence>
<proteinExistence type="inferred from homology"/>
<gene>
    <name evidence="17" type="ORF">V9T40_003265</name>
</gene>
<evidence type="ECO:0000313" key="18">
    <source>
        <dbReference type="Proteomes" id="UP001367676"/>
    </source>
</evidence>
<feature type="transmembrane region" description="Helical" evidence="15">
    <location>
        <begin position="234"/>
        <end position="252"/>
    </location>
</feature>
<evidence type="ECO:0000256" key="3">
    <source>
        <dbReference type="ARBA" id="ARBA00022448"/>
    </source>
</evidence>
<name>A0AAN9TS82_9HEMI</name>
<keyword evidence="12 15" id="KW-0472">Membrane</keyword>
<sequence length="420" mass="48695">MTCIRLPQHILVKVIKRLLCLVDYYNGDRIEIVENEDEQIVIDYYRGLPRITVPLPSRKEKCRFTLKPISNTVRDLTTMIQEEDRGIDRVILHTKDGVRISSSCSIEVLLEEEEFYLSINDRTYRICSPPAAKKSFTKDDVEKLGDVRILIAQLYESLHVKEFHVHKEQELLSKLEKIQSSLDPLEEQRKLLEKKAGLRTSVLTWVGLGMMSVQFGILARLTWWEYSWDIMEPVTYFVTYGTAMATYAYFALTKQDYILPDVRDRQHLITLHKKACKLGFDLNQYNTLKDQLANVKMDLERLRDPLIPPHTSAKVVGWIPAVSFFVQLSQFSSSCLIFRPAVSIFVYCLNFRLDVSFFIQLSQFSSSCLNIRLDVSFFVQLSHFSSGCLNFRLDVSFFVELSQFSSSCLIFRPDVSINEN</sequence>
<keyword evidence="5 15" id="KW-0107">Calcium channel</keyword>
<keyword evidence="6 15" id="KW-0812">Transmembrane</keyword>
<evidence type="ECO:0000256" key="14">
    <source>
        <dbReference type="ARBA" id="ARBA00036634"/>
    </source>
</evidence>
<keyword evidence="10 15" id="KW-0406">Ion transport</keyword>
<keyword evidence="18" id="KW-1185">Reference proteome</keyword>
<comment type="similarity">
    <text evidence="2 15">Belongs to the MCU (TC 1.A.77) family.</text>
</comment>
<evidence type="ECO:0000256" key="8">
    <source>
        <dbReference type="ARBA" id="ARBA00022837"/>
    </source>
</evidence>
<dbReference type="InterPro" id="IPR006769">
    <property type="entry name" value="MCU_C"/>
</dbReference>
<keyword evidence="11 15" id="KW-0496">Mitochondrion</keyword>
<evidence type="ECO:0000256" key="6">
    <source>
        <dbReference type="ARBA" id="ARBA00022692"/>
    </source>
</evidence>
<dbReference type="AlphaFoldDB" id="A0AAN9TS82"/>
<evidence type="ECO:0000256" key="10">
    <source>
        <dbReference type="ARBA" id="ARBA00023065"/>
    </source>
</evidence>
<keyword evidence="8 15" id="KW-0106">Calcium</keyword>
<comment type="subcellular location">
    <subcellularLocation>
        <location evidence="1 15">Mitochondrion inner membrane</location>
        <topology evidence="1 15">Multi-pass membrane protein</topology>
    </subcellularLocation>
</comment>
<comment type="domain">
    <text evidence="15">The selectivity filter, in which calcium ions are arranged in single file, is composed of two acidic rings separated by one helical turn along the central axis of the channel pore.</text>
</comment>
<dbReference type="GO" id="GO:1990246">
    <property type="term" value="C:uniplex complex"/>
    <property type="evidence" value="ECO:0007669"/>
    <property type="project" value="TreeGrafter"/>
</dbReference>
<reference evidence="17 18" key="1">
    <citation type="submission" date="2024-03" db="EMBL/GenBank/DDBJ databases">
        <title>Adaptation during the transition from Ophiocordyceps entomopathogen to insect associate is accompanied by gene loss and intensified selection.</title>
        <authorList>
            <person name="Ward C.M."/>
            <person name="Onetto C.A."/>
            <person name="Borneman A.R."/>
        </authorList>
    </citation>
    <scope>NUCLEOTIDE SEQUENCE [LARGE SCALE GENOMIC DNA]</scope>
    <source>
        <strain evidence="17">AWRI1</strain>
        <tissue evidence="17">Single Adult Female</tissue>
    </source>
</reference>
<feature type="domain" description="Calcium uniporter protein C-terminal" evidence="16">
    <location>
        <begin position="83"/>
        <end position="288"/>
    </location>
</feature>
<evidence type="ECO:0000256" key="4">
    <source>
        <dbReference type="ARBA" id="ARBA00022568"/>
    </source>
</evidence>
<dbReference type="Pfam" id="PF04678">
    <property type="entry name" value="MCU"/>
    <property type="match status" value="1"/>
</dbReference>
<keyword evidence="9 15" id="KW-1133">Transmembrane helix</keyword>
<feature type="transmembrane region" description="Helical" evidence="15">
    <location>
        <begin position="202"/>
        <end position="222"/>
    </location>
</feature>
<dbReference type="GO" id="GO:0005262">
    <property type="term" value="F:calcium channel activity"/>
    <property type="evidence" value="ECO:0007669"/>
    <property type="project" value="UniProtKB-UniRule"/>
</dbReference>
<evidence type="ECO:0000256" key="15">
    <source>
        <dbReference type="RuleBase" id="RU367035"/>
    </source>
</evidence>
<dbReference type="EMBL" id="JBBCAQ010000006">
    <property type="protein sequence ID" value="KAK7603266.1"/>
    <property type="molecule type" value="Genomic_DNA"/>
</dbReference>
<comment type="catalytic activity">
    <reaction evidence="14">
        <text>Ca(2+)(in) = Ca(2+)(out)</text>
        <dbReference type="Rhea" id="RHEA:29671"/>
        <dbReference type="ChEBI" id="CHEBI:29108"/>
    </reaction>
</comment>
<evidence type="ECO:0000256" key="7">
    <source>
        <dbReference type="ARBA" id="ARBA00022792"/>
    </source>
</evidence>
<keyword evidence="13 15" id="KW-0407">Ion channel</keyword>
<protein>
    <recommendedName>
        <fullName evidence="15">Calcium uniporter protein</fullName>
    </recommendedName>
</protein>
<evidence type="ECO:0000256" key="9">
    <source>
        <dbReference type="ARBA" id="ARBA00022989"/>
    </source>
</evidence>
<comment type="caution">
    <text evidence="17">The sequence shown here is derived from an EMBL/GenBank/DDBJ whole genome shotgun (WGS) entry which is preliminary data.</text>
</comment>
<dbReference type="GO" id="GO:0036444">
    <property type="term" value="P:calcium import into the mitochondrion"/>
    <property type="evidence" value="ECO:0007669"/>
    <property type="project" value="TreeGrafter"/>
</dbReference>
<evidence type="ECO:0000313" key="17">
    <source>
        <dbReference type="EMBL" id="KAK7603266.1"/>
    </source>
</evidence>
<comment type="function">
    <text evidence="15">Mitochondrial inner membrane calcium uniporter that mediates calcium uptake into mitochondria. Mitochondrial calcium homeostasis plays key roles in cellular physiology and regulates cell bioenergetics, cytoplasmic calcium signals and activation of cell death pathways.</text>
</comment>
<dbReference type="GO" id="GO:0015292">
    <property type="term" value="F:uniporter activity"/>
    <property type="evidence" value="ECO:0007669"/>
    <property type="project" value="UniProtKB-UniRule"/>
</dbReference>
<dbReference type="Proteomes" id="UP001367676">
    <property type="component" value="Unassembled WGS sequence"/>
</dbReference>
<accession>A0AAN9TS82</accession>
<evidence type="ECO:0000256" key="11">
    <source>
        <dbReference type="ARBA" id="ARBA00023128"/>
    </source>
</evidence>
<dbReference type="PANTHER" id="PTHR13462">
    <property type="entry name" value="CALCIUM UNIPORTER PROTEIN, MITOCHONDRIAL"/>
    <property type="match status" value="1"/>
</dbReference>
<keyword evidence="4 15" id="KW-0109">Calcium transport</keyword>
<keyword evidence="7 15" id="KW-0999">Mitochondrion inner membrane</keyword>
<organism evidence="17 18">
    <name type="scientific">Parthenolecanium corni</name>
    <dbReference type="NCBI Taxonomy" id="536013"/>
    <lineage>
        <taxon>Eukaryota</taxon>
        <taxon>Metazoa</taxon>
        <taxon>Ecdysozoa</taxon>
        <taxon>Arthropoda</taxon>
        <taxon>Hexapoda</taxon>
        <taxon>Insecta</taxon>
        <taxon>Pterygota</taxon>
        <taxon>Neoptera</taxon>
        <taxon>Paraneoptera</taxon>
        <taxon>Hemiptera</taxon>
        <taxon>Sternorrhyncha</taxon>
        <taxon>Coccoidea</taxon>
        <taxon>Coccidae</taxon>
        <taxon>Parthenolecanium</taxon>
    </lineage>
</organism>
<dbReference type="GO" id="GO:0051560">
    <property type="term" value="P:mitochondrial calcium ion homeostasis"/>
    <property type="evidence" value="ECO:0007669"/>
    <property type="project" value="UniProtKB-UniRule"/>
</dbReference>